<gene>
    <name evidence="1" type="ORF">Lsan_2900</name>
</gene>
<organism evidence="1 2">
    <name type="scientific">Legionella santicrucis</name>
    <dbReference type="NCBI Taxonomy" id="45074"/>
    <lineage>
        <taxon>Bacteria</taxon>
        <taxon>Pseudomonadati</taxon>
        <taxon>Pseudomonadota</taxon>
        <taxon>Gammaproteobacteria</taxon>
        <taxon>Legionellales</taxon>
        <taxon>Legionellaceae</taxon>
        <taxon>Legionella</taxon>
    </lineage>
</organism>
<protein>
    <submittedName>
        <fullName evidence="1">Uncharacterized protein</fullName>
    </submittedName>
</protein>
<dbReference type="PATRIC" id="fig|45074.5.peg.3114"/>
<name>A0A0W0YJA7_9GAMM</name>
<comment type="caution">
    <text evidence="1">The sequence shown here is derived from an EMBL/GenBank/DDBJ whole genome shotgun (WGS) entry which is preliminary data.</text>
</comment>
<accession>A0A0W0YJA7</accession>
<proteinExistence type="predicted"/>
<dbReference type="STRING" id="45074.Lsan_2900"/>
<dbReference type="RefSeq" id="WP_058514865.1">
    <property type="nucleotide sequence ID" value="NZ_CAAAIH010000044.1"/>
</dbReference>
<dbReference type="Proteomes" id="UP000054703">
    <property type="component" value="Unassembled WGS sequence"/>
</dbReference>
<evidence type="ECO:0000313" key="2">
    <source>
        <dbReference type="Proteomes" id="UP000054703"/>
    </source>
</evidence>
<dbReference type="OrthoDB" id="5637116at2"/>
<reference evidence="1 2" key="1">
    <citation type="submission" date="2015-11" db="EMBL/GenBank/DDBJ databases">
        <title>Genomic analysis of 38 Legionella species identifies large and diverse effector repertoires.</title>
        <authorList>
            <person name="Burstein D."/>
            <person name="Amaro F."/>
            <person name="Zusman T."/>
            <person name="Lifshitz Z."/>
            <person name="Cohen O."/>
            <person name="Gilbert J.A."/>
            <person name="Pupko T."/>
            <person name="Shuman H.A."/>
            <person name="Segal G."/>
        </authorList>
    </citation>
    <scope>NUCLEOTIDE SEQUENCE [LARGE SCALE GENOMIC DNA]</scope>
    <source>
        <strain evidence="1 2">SC-63-C7</strain>
    </source>
</reference>
<evidence type="ECO:0000313" key="1">
    <source>
        <dbReference type="EMBL" id="KTD56740.1"/>
    </source>
</evidence>
<dbReference type="EMBL" id="LNYU01000081">
    <property type="protein sequence ID" value="KTD56740.1"/>
    <property type="molecule type" value="Genomic_DNA"/>
</dbReference>
<keyword evidence="2" id="KW-1185">Reference proteome</keyword>
<dbReference type="AlphaFoldDB" id="A0A0W0YJA7"/>
<sequence length="169" mass="19458">MKATVELGLRTREVYKLFERKINNDVLFIHALLHKFNKIHAHCRKDENAGNTILIKSEQQLLEGIQSFSEKINQYEQLLQRKQEFHQKKIGFVIQFRPSLVIANHLGGVLVNFIDTYDRLVACIKLLHLAGCFSNDSDCYFHIRNTQNSANRLLSAVLLMPLSHINTAA</sequence>